<reference evidence="2" key="1">
    <citation type="journal article" date="2022" name="bioRxiv">
        <title>Sequencing and chromosome-scale assembly of the giantPleurodeles waltlgenome.</title>
        <authorList>
            <person name="Brown T."/>
            <person name="Elewa A."/>
            <person name="Iarovenko S."/>
            <person name="Subramanian E."/>
            <person name="Araus A.J."/>
            <person name="Petzold A."/>
            <person name="Susuki M."/>
            <person name="Suzuki K.-i.T."/>
            <person name="Hayashi T."/>
            <person name="Toyoda A."/>
            <person name="Oliveira C."/>
            <person name="Osipova E."/>
            <person name="Leigh N.D."/>
            <person name="Simon A."/>
            <person name="Yun M.H."/>
        </authorList>
    </citation>
    <scope>NUCLEOTIDE SEQUENCE</scope>
    <source>
        <strain evidence="2">20211129_DDA</strain>
        <tissue evidence="2">Liver</tissue>
    </source>
</reference>
<evidence type="ECO:0000313" key="2">
    <source>
        <dbReference type="EMBL" id="KAJ1192059.1"/>
    </source>
</evidence>
<sequence>MGGAEPGERGSSLSAGSRTVGEDTEEDGETDDEDAEKPRDNVQRCHVPGGAWLSQVRAYLIVKVLPEWMQLDKKREKGSEEPGRDREEGNKKKECLNTLTARKKGLK</sequence>
<feature type="compositionally biased region" description="Acidic residues" evidence="1">
    <location>
        <begin position="22"/>
        <end position="35"/>
    </location>
</feature>
<gene>
    <name evidence="2" type="ORF">NDU88_001371</name>
</gene>
<feature type="region of interest" description="Disordered" evidence="1">
    <location>
        <begin position="1"/>
        <end position="46"/>
    </location>
</feature>
<dbReference type="EMBL" id="JANPWB010000004">
    <property type="protein sequence ID" value="KAJ1192059.1"/>
    <property type="molecule type" value="Genomic_DNA"/>
</dbReference>
<feature type="region of interest" description="Disordered" evidence="1">
    <location>
        <begin position="72"/>
        <end position="107"/>
    </location>
</feature>
<dbReference type="Proteomes" id="UP001066276">
    <property type="component" value="Chromosome 2_2"/>
</dbReference>
<evidence type="ECO:0000313" key="3">
    <source>
        <dbReference type="Proteomes" id="UP001066276"/>
    </source>
</evidence>
<accession>A0AAV7UUH6</accession>
<organism evidence="2 3">
    <name type="scientific">Pleurodeles waltl</name>
    <name type="common">Iberian ribbed newt</name>
    <dbReference type="NCBI Taxonomy" id="8319"/>
    <lineage>
        <taxon>Eukaryota</taxon>
        <taxon>Metazoa</taxon>
        <taxon>Chordata</taxon>
        <taxon>Craniata</taxon>
        <taxon>Vertebrata</taxon>
        <taxon>Euteleostomi</taxon>
        <taxon>Amphibia</taxon>
        <taxon>Batrachia</taxon>
        <taxon>Caudata</taxon>
        <taxon>Salamandroidea</taxon>
        <taxon>Salamandridae</taxon>
        <taxon>Pleurodelinae</taxon>
        <taxon>Pleurodeles</taxon>
    </lineage>
</organism>
<comment type="caution">
    <text evidence="2">The sequence shown here is derived from an EMBL/GenBank/DDBJ whole genome shotgun (WGS) entry which is preliminary data.</text>
</comment>
<dbReference type="AlphaFoldDB" id="A0AAV7UUH6"/>
<name>A0AAV7UUH6_PLEWA</name>
<feature type="compositionally biased region" description="Basic and acidic residues" evidence="1">
    <location>
        <begin position="72"/>
        <end position="95"/>
    </location>
</feature>
<evidence type="ECO:0000256" key="1">
    <source>
        <dbReference type="SAM" id="MobiDB-lite"/>
    </source>
</evidence>
<proteinExistence type="predicted"/>
<protein>
    <submittedName>
        <fullName evidence="2">Uncharacterized protein</fullName>
    </submittedName>
</protein>
<keyword evidence="3" id="KW-1185">Reference proteome</keyword>